<reference evidence="1 2" key="1">
    <citation type="submission" date="2018-07" db="EMBL/GenBank/DDBJ databases">
        <title>Genomic Encyclopedia of Type Strains, Phase III (KMG-III): the genomes of soil and plant-associated and newly described type strains.</title>
        <authorList>
            <person name="Whitman W."/>
        </authorList>
    </citation>
    <scope>NUCLEOTIDE SEQUENCE [LARGE SCALE GENOMIC DNA]</scope>
    <source>
        <strain evidence="1 2">CECT 7031</strain>
    </source>
</reference>
<proteinExistence type="predicted"/>
<dbReference type="AlphaFoldDB" id="A0A288QUQ6"/>
<protein>
    <submittedName>
        <fullName evidence="1">Uncharacterized protein</fullName>
    </submittedName>
</protein>
<sequence length="69" mass="8252">MPEEFIHYLSFRYTDEQGGTHIWQTSVHGPKYLKRSQFHDLLENKAPFDIEYQHWVILADVLFIDDVDA</sequence>
<gene>
    <name evidence="1" type="ORF">DFP99_0861</name>
</gene>
<evidence type="ECO:0000313" key="1">
    <source>
        <dbReference type="EMBL" id="RDL06483.1"/>
    </source>
</evidence>
<comment type="caution">
    <text evidence="1">The sequence shown here is derived from an EMBL/GenBank/DDBJ whole genome shotgun (WGS) entry which is preliminary data.</text>
</comment>
<dbReference type="KEGG" id="wso:WSWS_00190"/>
<dbReference type="GeneID" id="94545402"/>
<dbReference type="Proteomes" id="UP000254912">
    <property type="component" value="Unassembled WGS sequence"/>
</dbReference>
<accession>A0A288QUQ6</accession>
<dbReference type="RefSeq" id="WP_070229506.1">
    <property type="nucleotide sequence ID" value="NZ_BJYO01000003.1"/>
</dbReference>
<dbReference type="EMBL" id="QRAS01000002">
    <property type="protein sequence ID" value="RDL06483.1"/>
    <property type="molecule type" value="Genomic_DNA"/>
</dbReference>
<name>A0A288QUQ6_9LACO</name>
<organism evidence="1 2">
    <name type="scientific">Weissella soli</name>
    <dbReference type="NCBI Taxonomy" id="155866"/>
    <lineage>
        <taxon>Bacteria</taxon>
        <taxon>Bacillati</taxon>
        <taxon>Bacillota</taxon>
        <taxon>Bacilli</taxon>
        <taxon>Lactobacillales</taxon>
        <taxon>Lactobacillaceae</taxon>
        <taxon>Weissella</taxon>
    </lineage>
</organism>
<evidence type="ECO:0000313" key="2">
    <source>
        <dbReference type="Proteomes" id="UP000254912"/>
    </source>
</evidence>
<keyword evidence="2" id="KW-1185">Reference proteome</keyword>